<comment type="function">
    <text evidence="2">Excises uracil residues from the DNA which can arise as a result of misincorporation of dUMP residues by DNA polymerase or due to deamination of cytosine.</text>
</comment>
<dbReference type="Gene3D" id="3.40.470.10">
    <property type="entry name" value="Uracil-DNA glycosylase-like domain"/>
    <property type="match status" value="1"/>
</dbReference>
<dbReference type="AlphaFoldDB" id="A0A2W7G433"/>
<keyword evidence="11" id="KW-1185">Reference proteome</keyword>
<evidence type="ECO:0000256" key="4">
    <source>
        <dbReference type="ARBA" id="ARBA00012030"/>
    </source>
</evidence>
<dbReference type="EC" id="3.2.2.27" evidence="4"/>
<dbReference type="SUPFAM" id="SSF52141">
    <property type="entry name" value="Uracil-DNA glycosylase-like"/>
    <property type="match status" value="1"/>
</dbReference>
<feature type="domain" description="Uracil-DNA glycosylase-like" evidence="9">
    <location>
        <begin position="41"/>
        <end position="201"/>
    </location>
</feature>
<evidence type="ECO:0000313" key="11">
    <source>
        <dbReference type="Proteomes" id="UP000249646"/>
    </source>
</evidence>
<evidence type="ECO:0000313" key="10">
    <source>
        <dbReference type="EMBL" id="PZV99830.1"/>
    </source>
</evidence>
<dbReference type="CDD" id="cd10027">
    <property type="entry name" value="UDG-F1-like"/>
    <property type="match status" value="1"/>
</dbReference>
<evidence type="ECO:0000256" key="6">
    <source>
        <dbReference type="ARBA" id="ARBA00022801"/>
    </source>
</evidence>
<keyword evidence="5" id="KW-0227">DNA damage</keyword>
<dbReference type="EMBL" id="QKUB01000007">
    <property type="protein sequence ID" value="PZV99830.1"/>
    <property type="molecule type" value="Genomic_DNA"/>
</dbReference>
<proteinExistence type="inferred from homology"/>
<evidence type="ECO:0000259" key="9">
    <source>
        <dbReference type="SMART" id="SM00986"/>
    </source>
</evidence>
<keyword evidence="7" id="KW-0234">DNA repair</keyword>
<reference evidence="10 11" key="1">
    <citation type="submission" date="2018-06" db="EMBL/GenBank/DDBJ databases">
        <title>Genomic Encyclopedia of Archaeal and Bacterial Type Strains, Phase II (KMG-II): from individual species to whole genera.</title>
        <authorList>
            <person name="Goeker M."/>
        </authorList>
    </citation>
    <scope>NUCLEOTIDE SEQUENCE [LARGE SCALE GENOMIC DNA]</scope>
    <source>
        <strain evidence="10 11">ATCC 51348</strain>
    </source>
</reference>
<sequence>MKFNFDSFLHSQTKLPYWKKIEKLLNSQDLVPNKDLVFACFKNLNFNDLKLIIIGQDPYPNKNNADGLCFSSNNKKTPQSLKNIFIEIRNSYSDAIFLSNNLNSWKEQGILLLNYILTTKENQSLAHKNMGWEIFNTNLLNQLLSLNNEILFLVMGKQAQNFIKKLKIRSDLIFATAHPSPLSCKKGFFKSNVFKKINQKLIELKKKPINWSTS</sequence>
<dbReference type="InterPro" id="IPR018085">
    <property type="entry name" value="Ura-DNA_Glyclase_AS"/>
</dbReference>
<evidence type="ECO:0000256" key="3">
    <source>
        <dbReference type="ARBA" id="ARBA00008184"/>
    </source>
</evidence>
<feature type="active site" description="Proton acceptor" evidence="8">
    <location>
        <position position="57"/>
    </location>
</feature>
<dbReference type="NCBIfam" id="NF003588">
    <property type="entry name" value="PRK05254.1-1"/>
    <property type="match status" value="1"/>
</dbReference>
<protein>
    <recommendedName>
        <fullName evidence="4">uracil-DNA glycosylase</fullName>
        <ecNumber evidence="4">3.2.2.27</ecNumber>
    </recommendedName>
</protein>
<accession>A0A2W7G433</accession>
<evidence type="ECO:0000256" key="1">
    <source>
        <dbReference type="ARBA" id="ARBA00001400"/>
    </source>
</evidence>
<evidence type="ECO:0000256" key="5">
    <source>
        <dbReference type="ARBA" id="ARBA00022763"/>
    </source>
</evidence>
<evidence type="ECO:0000256" key="2">
    <source>
        <dbReference type="ARBA" id="ARBA00002631"/>
    </source>
</evidence>
<dbReference type="InterPro" id="IPR005122">
    <property type="entry name" value="Uracil-DNA_glycosylase-like"/>
</dbReference>
<comment type="similarity">
    <text evidence="3">Belongs to the uracil-DNA glycosylase (UDG) superfamily. UNG family.</text>
</comment>
<dbReference type="Pfam" id="PF03167">
    <property type="entry name" value="UDG"/>
    <property type="match status" value="1"/>
</dbReference>
<dbReference type="RefSeq" id="WP_111518707.1">
    <property type="nucleotide sequence ID" value="NZ_QKUB01000007.1"/>
</dbReference>
<comment type="caution">
    <text evidence="10">The sequence shown here is derived from an EMBL/GenBank/DDBJ whole genome shotgun (WGS) entry which is preliminary data.</text>
</comment>
<name>A0A2W7G433_9BACT</name>
<gene>
    <name evidence="10" type="ORF">BCF89_10713</name>
</gene>
<dbReference type="OrthoDB" id="9804372at2"/>
<dbReference type="SMART" id="SM00986">
    <property type="entry name" value="UDG"/>
    <property type="match status" value="1"/>
</dbReference>
<dbReference type="PANTHER" id="PTHR11264:SF0">
    <property type="entry name" value="URACIL-DNA GLYCOSYLASE"/>
    <property type="match status" value="1"/>
</dbReference>
<dbReference type="GO" id="GO:0097510">
    <property type="term" value="P:base-excision repair, AP site formation via deaminated base removal"/>
    <property type="evidence" value="ECO:0007669"/>
    <property type="project" value="TreeGrafter"/>
</dbReference>
<dbReference type="SMART" id="SM00987">
    <property type="entry name" value="UreE_C"/>
    <property type="match status" value="1"/>
</dbReference>
<keyword evidence="6" id="KW-0378">Hydrolase</keyword>
<dbReference type="NCBIfam" id="NF003592">
    <property type="entry name" value="PRK05254.1-5"/>
    <property type="match status" value="1"/>
</dbReference>
<dbReference type="PROSITE" id="PS00130">
    <property type="entry name" value="U_DNA_GLYCOSYLASE"/>
    <property type="match status" value="1"/>
</dbReference>
<evidence type="ECO:0000256" key="7">
    <source>
        <dbReference type="ARBA" id="ARBA00023204"/>
    </source>
</evidence>
<dbReference type="InterPro" id="IPR002043">
    <property type="entry name" value="UDG_fam1"/>
</dbReference>
<dbReference type="Proteomes" id="UP000249646">
    <property type="component" value="Unassembled WGS sequence"/>
</dbReference>
<dbReference type="PANTHER" id="PTHR11264">
    <property type="entry name" value="URACIL-DNA GLYCOSYLASE"/>
    <property type="match status" value="1"/>
</dbReference>
<dbReference type="InterPro" id="IPR036895">
    <property type="entry name" value="Uracil-DNA_glycosylase-like_sf"/>
</dbReference>
<dbReference type="GO" id="GO:0004844">
    <property type="term" value="F:uracil DNA N-glycosylase activity"/>
    <property type="evidence" value="ECO:0007669"/>
    <property type="project" value="UniProtKB-EC"/>
</dbReference>
<evidence type="ECO:0000256" key="8">
    <source>
        <dbReference type="PROSITE-ProRule" id="PRU10072"/>
    </source>
</evidence>
<organism evidence="10 11">
    <name type="scientific">Metamycoplasma auris</name>
    <dbReference type="NCBI Taxonomy" id="51363"/>
    <lineage>
        <taxon>Bacteria</taxon>
        <taxon>Bacillati</taxon>
        <taxon>Mycoplasmatota</taxon>
        <taxon>Mycoplasmoidales</taxon>
        <taxon>Metamycoplasmataceae</taxon>
        <taxon>Metamycoplasma</taxon>
    </lineage>
</organism>
<comment type="catalytic activity">
    <reaction evidence="1">
        <text>Hydrolyzes single-stranded DNA or mismatched double-stranded DNA and polynucleotides, releasing free uracil.</text>
        <dbReference type="EC" id="3.2.2.27"/>
    </reaction>
</comment>